<feature type="transmembrane region" description="Helical" evidence="2">
    <location>
        <begin position="134"/>
        <end position="158"/>
    </location>
</feature>
<sequence>MSWWSCYKSLAVLWLLSVDEGSQADEPSLCREGEFFYIKEGACKKCSTSCPKDLISYPCSDFQDVRCESFPRSREPYSSKPFQGHRNGASFDGYINRKIGVSRESAAIRRKDQTSENELETTIEKHDWKYWKTLAFALIALLSVLIIVATIVVVVACLKVQQALITKQQEEADIDDADSGYVVIRTIRDVSGSPADSSDHKLYTPEELSAHPPLLALHSQDTDQRGSSEGPSFSSSPPQSLCFLPRTYTPQRRLLTYDADEVFESDDQLQHPSVRVQNDRSGQAASGSGGYLDSNSIHSIPDAVNDTNIPPSSHCQRQKKNWCRKKRKDQNVSGNIKVANTGCFGR</sequence>
<evidence type="ECO:0000259" key="4">
    <source>
        <dbReference type="PROSITE" id="PS00652"/>
    </source>
</evidence>
<feature type="chain" id="PRO_5043618482" evidence="3">
    <location>
        <begin position="25"/>
        <end position="346"/>
    </location>
</feature>
<keyword evidence="2" id="KW-0472">Membrane</keyword>
<feature type="compositionally biased region" description="Low complexity" evidence="1">
    <location>
        <begin position="227"/>
        <end position="240"/>
    </location>
</feature>
<reference evidence="5 6" key="1">
    <citation type="journal article" date="2021" name="Elife">
        <title>Chloroplast acquisition without the gene transfer in kleptoplastic sea slugs, Plakobranchus ocellatus.</title>
        <authorList>
            <person name="Maeda T."/>
            <person name="Takahashi S."/>
            <person name="Yoshida T."/>
            <person name="Shimamura S."/>
            <person name="Takaki Y."/>
            <person name="Nagai Y."/>
            <person name="Toyoda A."/>
            <person name="Suzuki Y."/>
            <person name="Arimoto A."/>
            <person name="Ishii H."/>
            <person name="Satoh N."/>
            <person name="Nishiyama T."/>
            <person name="Hasebe M."/>
            <person name="Maruyama T."/>
            <person name="Minagawa J."/>
            <person name="Obokata J."/>
            <person name="Shigenobu S."/>
        </authorList>
    </citation>
    <scope>NUCLEOTIDE SEQUENCE [LARGE SCALE GENOMIC DNA]</scope>
</reference>
<dbReference type="EMBL" id="BLXT01001780">
    <property type="protein sequence ID" value="GFN87771.1"/>
    <property type="molecule type" value="Genomic_DNA"/>
</dbReference>
<evidence type="ECO:0000313" key="5">
    <source>
        <dbReference type="EMBL" id="GFN87771.1"/>
    </source>
</evidence>
<keyword evidence="6" id="KW-1185">Reference proteome</keyword>
<evidence type="ECO:0000256" key="3">
    <source>
        <dbReference type="SAM" id="SignalP"/>
    </source>
</evidence>
<keyword evidence="3" id="KW-0732">Signal</keyword>
<name>A0AAV3YZX7_9GAST</name>
<dbReference type="InterPro" id="IPR001368">
    <property type="entry name" value="TNFR/NGFR_Cys_rich_reg"/>
</dbReference>
<dbReference type="PROSITE" id="PS00652">
    <property type="entry name" value="TNFR_NGFR_1"/>
    <property type="match status" value="1"/>
</dbReference>
<dbReference type="Proteomes" id="UP000735302">
    <property type="component" value="Unassembled WGS sequence"/>
</dbReference>
<protein>
    <submittedName>
        <fullName evidence="5">Rho guanine nucleotide exchange factor</fullName>
    </submittedName>
</protein>
<keyword evidence="2" id="KW-1133">Transmembrane helix</keyword>
<feature type="compositionally biased region" description="Polar residues" evidence="1">
    <location>
        <begin position="305"/>
        <end position="315"/>
    </location>
</feature>
<feature type="region of interest" description="Disordered" evidence="1">
    <location>
        <begin position="219"/>
        <end position="242"/>
    </location>
</feature>
<gene>
    <name evidence="5" type="ORF">PoB_001427700</name>
</gene>
<feature type="region of interest" description="Disordered" evidence="1">
    <location>
        <begin position="268"/>
        <end position="322"/>
    </location>
</feature>
<feature type="signal peptide" evidence="3">
    <location>
        <begin position="1"/>
        <end position="24"/>
    </location>
</feature>
<feature type="compositionally biased region" description="Polar residues" evidence="1">
    <location>
        <begin position="275"/>
        <end position="286"/>
    </location>
</feature>
<evidence type="ECO:0000313" key="6">
    <source>
        <dbReference type="Proteomes" id="UP000735302"/>
    </source>
</evidence>
<keyword evidence="2" id="KW-0812">Transmembrane</keyword>
<feature type="domain" description="TNFR-Cys" evidence="4">
    <location>
        <begin position="30"/>
        <end position="67"/>
    </location>
</feature>
<comment type="caution">
    <text evidence="5">The sequence shown here is derived from an EMBL/GenBank/DDBJ whole genome shotgun (WGS) entry which is preliminary data.</text>
</comment>
<evidence type="ECO:0000256" key="1">
    <source>
        <dbReference type="SAM" id="MobiDB-lite"/>
    </source>
</evidence>
<evidence type="ECO:0000256" key="2">
    <source>
        <dbReference type="SAM" id="Phobius"/>
    </source>
</evidence>
<accession>A0AAV3YZX7</accession>
<organism evidence="5 6">
    <name type="scientific">Plakobranchus ocellatus</name>
    <dbReference type="NCBI Taxonomy" id="259542"/>
    <lineage>
        <taxon>Eukaryota</taxon>
        <taxon>Metazoa</taxon>
        <taxon>Spiralia</taxon>
        <taxon>Lophotrochozoa</taxon>
        <taxon>Mollusca</taxon>
        <taxon>Gastropoda</taxon>
        <taxon>Heterobranchia</taxon>
        <taxon>Euthyneura</taxon>
        <taxon>Panpulmonata</taxon>
        <taxon>Sacoglossa</taxon>
        <taxon>Placobranchoidea</taxon>
        <taxon>Plakobranchidae</taxon>
        <taxon>Plakobranchus</taxon>
    </lineage>
</organism>
<proteinExistence type="predicted"/>
<dbReference type="AlphaFoldDB" id="A0AAV3YZX7"/>